<sequence>MSHLASKVERTGELKAAKIEKIGEKKAFKLECKADKYQSKLDKLYDKICKCTLKDDDIVDDDCDDDDDDEDTTTLLEFHVVCEEADVDLSITIEAPEGFDPNNPDFDDVFDEVMAELKELEEELPELGLIDPIGSITKVVITKPEDDDFEEIVIDFPFADDETIANLCCCLLSDDAPCVDDDEDDVVTP</sequence>
<dbReference type="EMBL" id="VFPT01000001">
    <property type="protein sequence ID" value="TQM92627.1"/>
    <property type="molecule type" value="Genomic_DNA"/>
</dbReference>
<name>A0A543KC60_9RHOB</name>
<dbReference type="Proteomes" id="UP000320582">
    <property type="component" value="Unassembled WGS sequence"/>
</dbReference>
<proteinExistence type="predicted"/>
<organism evidence="1 2">
    <name type="scientific">Roseinatronobacter monicus</name>
    <dbReference type="NCBI Taxonomy" id="393481"/>
    <lineage>
        <taxon>Bacteria</taxon>
        <taxon>Pseudomonadati</taxon>
        <taxon>Pseudomonadota</taxon>
        <taxon>Alphaproteobacteria</taxon>
        <taxon>Rhodobacterales</taxon>
        <taxon>Paracoccaceae</taxon>
        <taxon>Roseinatronobacter</taxon>
    </lineage>
</organism>
<evidence type="ECO:0000313" key="1">
    <source>
        <dbReference type="EMBL" id="TQM92627.1"/>
    </source>
</evidence>
<protein>
    <submittedName>
        <fullName evidence="1">Uncharacterized protein</fullName>
    </submittedName>
</protein>
<reference evidence="1 2" key="1">
    <citation type="submission" date="2019-06" db="EMBL/GenBank/DDBJ databases">
        <title>Genomic Encyclopedia of Archaeal and Bacterial Type Strains, Phase II (KMG-II): from individual species to whole genera.</title>
        <authorList>
            <person name="Goeker M."/>
        </authorList>
    </citation>
    <scope>NUCLEOTIDE SEQUENCE [LARGE SCALE GENOMIC DNA]</scope>
    <source>
        <strain evidence="1 2">DSM 18423</strain>
    </source>
</reference>
<gene>
    <name evidence="1" type="ORF">BD293_1238</name>
</gene>
<dbReference type="AlphaFoldDB" id="A0A543KC60"/>
<evidence type="ECO:0000313" key="2">
    <source>
        <dbReference type="Proteomes" id="UP000320582"/>
    </source>
</evidence>
<comment type="caution">
    <text evidence="1">The sequence shown here is derived from an EMBL/GenBank/DDBJ whole genome shotgun (WGS) entry which is preliminary data.</text>
</comment>
<accession>A0A543KC60</accession>
<dbReference type="RefSeq" id="WP_142080300.1">
    <property type="nucleotide sequence ID" value="NZ_VFPT01000001.1"/>
</dbReference>
<keyword evidence="2" id="KW-1185">Reference proteome</keyword>